<gene>
    <name evidence="1" type="ORF">PQJ73_25680</name>
</gene>
<protein>
    <recommendedName>
        <fullName evidence="3">Cytochrome C</fullName>
    </recommendedName>
</protein>
<reference evidence="1" key="2">
    <citation type="submission" date="2023-02" db="EMBL/GenBank/DDBJ databases">
        <authorList>
            <person name="Rayyan A."/>
            <person name="Meyer T."/>
            <person name="Kyndt J.A."/>
        </authorList>
    </citation>
    <scope>NUCLEOTIDE SEQUENCE</scope>
    <source>
        <strain evidence="1">DSM 9987</strain>
    </source>
</reference>
<dbReference type="EMBL" id="JAQQLI010000060">
    <property type="protein sequence ID" value="MDC7789086.1"/>
    <property type="molecule type" value="Genomic_DNA"/>
</dbReference>
<name>A0ABT5JHL1_RHOTP</name>
<dbReference type="RefSeq" id="WP_272779915.1">
    <property type="nucleotide sequence ID" value="NZ_JAQQLI010000060.1"/>
</dbReference>
<evidence type="ECO:0008006" key="3">
    <source>
        <dbReference type="Google" id="ProtNLM"/>
    </source>
</evidence>
<accession>A0ABT5JHL1</accession>
<dbReference type="Pfam" id="PF09626">
    <property type="entry name" value="DHC"/>
    <property type="match status" value="1"/>
</dbReference>
<proteinExistence type="predicted"/>
<dbReference type="InterPro" id="IPR018588">
    <property type="entry name" value="Dihaem_cytochrome-c"/>
</dbReference>
<comment type="caution">
    <text evidence="1">The sequence shown here is derived from an EMBL/GenBank/DDBJ whole genome shotgun (WGS) entry which is preliminary data.</text>
</comment>
<sequence>MWIARPLLLVGAPLAVLLTVASPLVADGLRLEPVSDPVVKAECGACHLVYPAGLLPARSWRAMTANLTNHFGDNAALDAATTAHIAAYLAAHAADADGRTSKTMRRLPPEVTPARITELPWWTRRHERKDRVAPATLARNGARFRGDCKACHEDAERGWFDDD</sequence>
<evidence type="ECO:0000313" key="2">
    <source>
        <dbReference type="Proteomes" id="UP001165652"/>
    </source>
</evidence>
<dbReference type="Proteomes" id="UP001165652">
    <property type="component" value="Unassembled WGS sequence"/>
</dbReference>
<organism evidence="1 2">
    <name type="scientific">Rhodoplanes tepidamans</name>
    <name type="common">Rhodoplanes cryptolactis</name>
    <dbReference type="NCBI Taxonomy" id="200616"/>
    <lineage>
        <taxon>Bacteria</taxon>
        <taxon>Pseudomonadati</taxon>
        <taxon>Pseudomonadota</taxon>
        <taxon>Alphaproteobacteria</taxon>
        <taxon>Hyphomicrobiales</taxon>
        <taxon>Nitrobacteraceae</taxon>
        <taxon>Rhodoplanes</taxon>
    </lineage>
</organism>
<evidence type="ECO:0000313" key="1">
    <source>
        <dbReference type="EMBL" id="MDC7789086.1"/>
    </source>
</evidence>
<reference evidence="1" key="1">
    <citation type="journal article" date="2023" name="Microbiol Resour">
        <title>Genome Sequences of Rhodoplanes serenus and Two Thermotolerant Strains, Rhodoplanes tepidamans and 'Rhodoplanes cryptolactis,' Further Refine the Genus.</title>
        <authorList>
            <person name="Rayyan A.A."/>
            <person name="Kyndt J.A."/>
        </authorList>
    </citation>
    <scope>NUCLEOTIDE SEQUENCE</scope>
    <source>
        <strain evidence="1">DSM 9987</strain>
    </source>
</reference>
<keyword evidence="2" id="KW-1185">Reference proteome</keyword>